<dbReference type="PANTHER" id="PTHR33823">
    <property type="entry name" value="RNA POLYMERASE-BINDING TRANSCRIPTION FACTOR DKSA-RELATED"/>
    <property type="match status" value="1"/>
</dbReference>
<dbReference type="PROSITE" id="PS51128">
    <property type="entry name" value="ZF_DKSA_2"/>
    <property type="match status" value="1"/>
</dbReference>
<evidence type="ECO:0000313" key="6">
    <source>
        <dbReference type="EMBL" id="CAI2719606.1"/>
    </source>
</evidence>
<name>A0ABN8W7J1_9BACT</name>
<proteinExistence type="predicted"/>
<dbReference type="RefSeq" id="WP_282012426.1">
    <property type="nucleotide sequence ID" value="NZ_OX336137.1"/>
</dbReference>
<gene>
    <name evidence="6" type="ORF">NSPWAT_2750</name>
</gene>
<dbReference type="Gene3D" id="1.20.120.910">
    <property type="entry name" value="DksA, coiled-coil domain"/>
    <property type="match status" value="1"/>
</dbReference>
<keyword evidence="3" id="KW-0862">Zinc</keyword>
<keyword evidence="1" id="KW-0479">Metal-binding</keyword>
<feature type="zinc finger region" description="dksA C4-type" evidence="4">
    <location>
        <begin position="85"/>
        <end position="109"/>
    </location>
</feature>
<dbReference type="EMBL" id="OX336137">
    <property type="protein sequence ID" value="CAI2719606.1"/>
    <property type="molecule type" value="Genomic_DNA"/>
</dbReference>
<dbReference type="SUPFAM" id="SSF109635">
    <property type="entry name" value="DnaK suppressor protein DksA, alpha-hairpin domain"/>
    <property type="match status" value="1"/>
</dbReference>
<evidence type="ECO:0000259" key="5">
    <source>
        <dbReference type="Pfam" id="PF01258"/>
    </source>
</evidence>
<accession>A0ABN8W7J1</accession>
<evidence type="ECO:0000256" key="2">
    <source>
        <dbReference type="ARBA" id="ARBA00022771"/>
    </source>
</evidence>
<organism evidence="6 7">
    <name type="scientific">Nitrospina watsonii</name>
    <dbReference type="NCBI Taxonomy" id="1323948"/>
    <lineage>
        <taxon>Bacteria</taxon>
        <taxon>Pseudomonadati</taxon>
        <taxon>Nitrospinota/Tectimicrobiota group</taxon>
        <taxon>Nitrospinota</taxon>
        <taxon>Nitrospinia</taxon>
        <taxon>Nitrospinales</taxon>
        <taxon>Nitrospinaceae</taxon>
        <taxon>Nitrospina</taxon>
    </lineage>
</organism>
<dbReference type="Pfam" id="PF01258">
    <property type="entry name" value="zf-dskA_traR"/>
    <property type="match status" value="1"/>
</dbReference>
<protein>
    <submittedName>
        <fullName evidence="6">Transcriptional regulator, TraR/DksA family</fullName>
    </submittedName>
</protein>
<dbReference type="InterPro" id="IPR000962">
    <property type="entry name" value="Znf_DskA_TraR"/>
</dbReference>
<dbReference type="SUPFAM" id="SSF57716">
    <property type="entry name" value="Glucocorticoid receptor-like (DNA-binding domain)"/>
    <property type="match status" value="1"/>
</dbReference>
<keyword evidence="2" id="KW-0863">Zinc-finger</keyword>
<dbReference type="InterPro" id="IPR037187">
    <property type="entry name" value="DnaK_N"/>
</dbReference>
<evidence type="ECO:0000256" key="3">
    <source>
        <dbReference type="ARBA" id="ARBA00022833"/>
    </source>
</evidence>
<feature type="domain" description="Zinc finger DksA/TraR C4-type" evidence="5">
    <location>
        <begin position="80"/>
        <end position="112"/>
    </location>
</feature>
<evidence type="ECO:0000313" key="7">
    <source>
        <dbReference type="Proteomes" id="UP001157733"/>
    </source>
</evidence>
<reference evidence="6 7" key="1">
    <citation type="submission" date="2022-09" db="EMBL/GenBank/DDBJ databases">
        <authorList>
            <person name="Kop L."/>
        </authorList>
    </citation>
    <scope>NUCLEOTIDE SEQUENCE [LARGE SCALE GENOMIC DNA]</scope>
    <source>
        <strain evidence="6 7">347</strain>
    </source>
</reference>
<dbReference type="Proteomes" id="UP001157733">
    <property type="component" value="Chromosome"/>
</dbReference>
<sequence length="112" mass="12654">MKPEELSTFRDQLLSMQAELQALEAASKKSAKPVELDQARMGRLSRMDAMQDQQMAQEAARRNQQMLTKIEGALRRIDAGRFGDCFVCGEEIDPRRLHADPTNTRCIACAEK</sequence>
<evidence type="ECO:0000256" key="4">
    <source>
        <dbReference type="PROSITE-ProRule" id="PRU00510"/>
    </source>
</evidence>
<keyword evidence="7" id="KW-1185">Reference proteome</keyword>
<evidence type="ECO:0000256" key="1">
    <source>
        <dbReference type="ARBA" id="ARBA00022723"/>
    </source>
</evidence>